<dbReference type="InterPro" id="IPR011010">
    <property type="entry name" value="DNA_brk_join_enz"/>
</dbReference>
<reference evidence="4 5" key="1">
    <citation type="submission" date="2017-08" db="EMBL/GenBank/DDBJ databases">
        <title>Infants hospitalized years apart are colonized by the same room-sourced microbial strains.</title>
        <authorList>
            <person name="Brooks B."/>
            <person name="Olm M.R."/>
            <person name="Firek B.A."/>
            <person name="Baker R."/>
            <person name="Thomas B.C."/>
            <person name="Morowitz M.J."/>
            <person name="Banfield J.F."/>
        </authorList>
    </citation>
    <scope>NUCLEOTIDE SEQUENCE [LARGE SCALE GENOMIC DNA]</scope>
    <source>
        <strain evidence="4">S2_018_000_R3_110</strain>
    </source>
</reference>
<dbReference type="Proteomes" id="UP000248614">
    <property type="component" value="Unassembled WGS sequence"/>
</dbReference>
<dbReference type="InterPro" id="IPR002104">
    <property type="entry name" value="Integrase_catalytic"/>
</dbReference>
<dbReference type="Pfam" id="PF00589">
    <property type="entry name" value="Phage_integrase"/>
    <property type="match status" value="1"/>
</dbReference>
<evidence type="ECO:0000256" key="1">
    <source>
        <dbReference type="ARBA" id="ARBA00022908"/>
    </source>
</evidence>
<organism evidence="4 5">
    <name type="scientific">Sphingomonas hengshuiensis</name>
    <dbReference type="NCBI Taxonomy" id="1609977"/>
    <lineage>
        <taxon>Bacteria</taxon>
        <taxon>Pseudomonadati</taxon>
        <taxon>Pseudomonadota</taxon>
        <taxon>Alphaproteobacteria</taxon>
        <taxon>Sphingomonadales</taxon>
        <taxon>Sphingomonadaceae</taxon>
        <taxon>Sphingomonas</taxon>
    </lineage>
</organism>
<accession>A0A2W4YX46</accession>
<dbReference type="GO" id="GO:0003677">
    <property type="term" value="F:DNA binding"/>
    <property type="evidence" value="ECO:0007669"/>
    <property type="project" value="InterPro"/>
</dbReference>
<protein>
    <recommendedName>
        <fullName evidence="3">Tyr recombinase domain-containing protein</fullName>
    </recommendedName>
</protein>
<evidence type="ECO:0000259" key="3">
    <source>
        <dbReference type="PROSITE" id="PS51898"/>
    </source>
</evidence>
<name>A0A2W4YX46_9SPHN</name>
<dbReference type="GO" id="GO:0015074">
    <property type="term" value="P:DNA integration"/>
    <property type="evidence" value="ECO:0007669"/>
    <property type="project" value="UniProtKB-KW"/>
</dbReference>
<dbReference type="CDD" id="cd00796">
    <property type="entry name" value="INT_Rci_Hp1_C"/>
    <property type="match status" value="1"/>
</dbReference>
<dbReference type="InterPro" id="IPR013762">
    <property type="entry name" value="Integrase-like_cat_sf"/>
</dbReference>
<dbReference type="EMBL" id="QFNF01000048">
    <property type="protein sequence ID" value="PZO73677.1"/>
    <property type="molecule type" value="Genomic_DNA"/>
</dbReference>
<dbReference type="InterPro" id="IPR050090">
    <property type="entry name" value="Tyrosine_recombinase_XerCD"/>
</dbReference>
<proteinExistence type="predicted"/>
<evidence type="ECO:0000256" key="2">
    <source>
        <dbReference type="ARBA" id="ARBA00023172"/>
    </source>
</evidence>
<dbReference type="SUPFAM" id="SSF56349">
    <property type="entry name" value="DNA breaking-rejoining enzymes"/>
    <property type="match status" value="1"/>
</dbReference>
<sequence>MTFGDLVRRYMVEITPAKLSAESERMRLGRMLKAPVFGLSLAELSSGAVAAYRDARAKEVKPGTIGRELSLMHNVLDIARKEWGISLPENVVANVRKLPIRNARDRRLRVGELEQILLALEDCRNRLVKPAILLAIETAMRRGELLSLTWDAISFDERTAHIPHTKTGYARTVPLTDQGIALLKGMPRTGPVVFDMTPMALKLAWNRVRERAGIPDLRFHDLRHEAISRFAEMGLSIVELSAISGHREPRMLFRYAHIRPSDLSKRLAGRSWEKECG</sequence>
<dbReference type="AlphaFoldDB" id="A0A2W4YX46"/>
<dbReference type="PANTHER" id="PTHR30349">
    <property type="entry name" value="PHAGE INTEGRASE-RELATED"/>
    <property type="match status" value="1"/>
</dbReference>
<dbReference type="PROSITE" id="PS51898">
    <property type="entry name" value="TYR_RECOMBINASE"/>
    <property type="match status" value="1"/>
</dbReference>
<gene>
    <name evidence="4" type="ORF">DI632_14195</name>
</gene>
<dbReference type="GO" id="GO:0006310">
    <property type="term" value="P:DNA recombination"/>
    <property type="evidence" value="ECO:0007669"/>
    <property type="project" value="UniProtKB-KW"/>
</dbReference>
<dbReference type="Gene3D" id="1.10.443.10">
    <property type="entry name" value="Intergrase catalytic core"/>
    <property type="match status" value="1"/>
</dbReference>
<keyword evidence="1" id="KW-0229">DNA integration</keyword>
<dbReference type="PANTHER" id="PTHR30349:SF94">
    <property type="entry name" value="INTEGRASE_RECOMBINASE HI_1414-RELATED"/>
    <property type="match status" value="1"/>
</dbReference>
<feature type="domain" description="Tyr recombinase" evidence="3">
    <location>
        <begin position="103"/>
        <end position="268"/>
    </location>
</feature>
<evidence type="ECO:0000313" key="4">
    <source>
        <dbReference type="EMBL" id="PZO73677.1"/>
    </source>
</evidence>
<evidence type="ECO:0000313" key="5">
    <source>
        <dbReference type="Proteomes" id="UP000248614"/>
    </source>
</evidence>
<comment type="caution">
    <text evidence="4">The sequence shown here is derived from an EMBL/GenBank/DDBJ whole genome shotgun (WGS) entry which is preliminary data.</text>
</comment>
<keyword evidence="2" id="KW-0233">DNA recombination</keyword>